<name>A0A8T2Q883_CERRI</name>
<dbReference type="GO" id="GO:0003676">
    <property type="term" value="F:nucleic acid binding"/>
    <property type="evidence" value="ECO:0007669"/>
    <property type="project" value="InterPro"/>
</dbReference>
<dbReference type="EMBL" id="CM035442">
    <property type="protein sequence ID" value="KAH7279773.1"/>
    <property type="molecule type" value="Genomic_DNA"/>
</dbReference>
<dbReference type="Gene3D" id="3.30.70.330">
    <property type="match status" value="1"/>
</dbReference>
<comment type="caution">
    <text evidence="1">The sequence shown here is derived from an EMBL/GenBank/DDBJ whole genome shotgun (WGS) entry which is preliminary data.</text>
</comment>
<dbReference type="SUPFAM" id="SSF54928">
    <property type="entry name" value="RNA-binding domain, RBD"/>
    <property type="match status" value="1"/>
</dbReference>
<dbReference type="Proteomes" id="UP000825935">
    <property type="component" value="Chromosome 37"/>
</dbReference>
<protein>
    <submittedName>
        <fullName evidence="1">Uncharacterized protein</fullName>
    </submittedName>
</protein>
<dbReference type="InterPro" id="IPR035979">
    <property type="entry name" value="RBD_domain_sf"/>
</dbReference>
<evidence type="ECO:0000313" key="2">
    <source>
        <dbReference type="Proteomes" id="UP000825935"/>
    </source>
</evidence>
<evidence type="ECO:0000313" key="1">
    <source>
        <dbReference type="EMBL" id="KAH7279773.1"/>
    </source>
</evidence>
<organism evidence="1 2">
    <name type="scientific">Ceratopteris richardii</name>
    <name type="common">Triangle waterfern</name>
    <dbReference type="NCBI Taxonomy" id="49495"/>
    <lineage>
        <taxon>Eukaryota</taxon>
        <taxon>Viridiplantae</taxon>
        <taxon>Streptophyta</taxon>
        <taxon>Embryophyta</taxon>
        <taxon>Tracheophyta</taxon>
        <taxon>Polypodiopsida</taxon>
        <taxon>Polypodiidae</taxon>
        <taxon>Polypodiales</taxon>
        <taxon>Pteridineae</taxon>
        <taxon>Pteridaceae</taxon>
        <taxon>Parkerioideae</taxon>
        <taxon>Ceratopteris</taxon>
    </lineage>
</organism>
<reference evidence="1" key="1">
    <citation type="submission" date="2021-08" db="EMBL/GenBank/DDBJ databases">
        <title>WGS assembly of Ceratopteris richardii.</title>
        <authorList>
            <person name="Marchant D.B."/>
            <person name="Chen G."/>
            <person name="Jenkins J."/>
            <person name="Shu S."/>
            <person name="Leebens-Mack J."/>
            <person name="Grimwood J."/>
            <person name="Schmutz J."/>
            <person name="Soltis P."/>
            <person name="Soltis D."/>
            <person name="Chen Z.-H."/>
        </authorList>
    </citation>
    <scope>NUCLEOTIDE SEQUENCE</scope>
    <source>
        <strain evidence="1">Whitten #5841</strain>
        <tissue evidence="1">Leaf</tissue>
    </source>
</reference>
<proteinExistence type="predicted"/>
<accession>A0A8T2Q883</accession>
<dbReference type="AlphaFoldDB" id="A0A8T2Q883"/>
<gene>
    <name evidence="1" type="ORF">KP509_37G036100</name>
</gene>
<sequence>MRKVNQLIVKHQMLRRNPLPPPKKKEKKKEALKQVKILMVVRTIMMVVIMKQRRISVQQQSASSAQPETPVIEDGDGSKTVFVKNLAWSVDEEVVCDFLDQIKGAIDEA</sequence>
<dbReference type="InterPro" id="IPR012677">
    <property type="entry name" value="Nucleotide-bd_a/b_plait_sf"/>
</dbReference>
<keyword evidence="2" id="KW-1185">Reference proteome</keyword>
<dbReference type="OrthoDB" id="439808at2759"/>